<evidence type="ECO:0000259" key="12">
    <source>
        <dbReference type="Pfam" id="PF01432"/>
    </source>
</evidence>
<dbReference type="GO" id="GO:0005829">
    <property type="term" value="C:cytosol"/>
    <property type="evidence" value="ECO:0007669"/>
    <property type="project" value="TreeGrafter"/>
</dbReference>
<dbReference type="GO" id="GO:0008171">
    <property type="term" value="F:O-methyltransferase activity"/>
    <property type="evidence" value="ECO:0007669"/>
    <property type="project" value="InterPro"/>
</dbReference>
<dbReference type="Gene3D" id="1.10.1370.40">
    <property type="match status" value="1"/>
</dbReference>
<evidence type="ECO:0000256" key="7">
    <source>
        <dbReference type="ARBA" id="ARBA00022801"/>
    </source>
</evidence>
<dbReference type="InterPro" id="IPR024077">
    <property type="entry name" value="Neurolysin/TOP_dom2"/>
</dbReference>
<evidence type="ECO:0000256" key="2">
    <source>
        <dbReference type="ARBA" id="ARBA00022603"/>
    </source>
</evidence>
<dbReference type="InterPro" id="IPR045090">
    <property type="entry name" value="Pept_M3A_M3B"/>
</dbReference>
<feature type="domain" description="O-methyltransferase dimerisation" evidence="13">
    <location>
        <begin position="14"/>
        <end position="84"/>
    </location>
</feature>
<dbReference type="SUPFAM" id="SSF53335">
    <property type="entry name" value="S-adenosyl-L-methionine-dependent methyltransferases"/>
    <property type="match status" value="1"/>
</dbReference>
<feature type="domain" description="Peptidase M3A/M3B catalytic" evidence="12">
    <location>
        <begin position="572"/>
        <end position="1018"/>
    </location>
</feature>
<dbReference type="Gene3D" id="3.40.390.10">
    <property type="entry name" value="Collagenase (Catalytic Domain)"/>
    <property type="match status" value="1"/>
</dbReference>
<evidence type="ECO:0000259" key="11">
    <source>
        <dbReference type="Pfam" id="PF00891"/>
    </source>
</evidence>
<keyword evidence="5" id="KW-0949">S-adenosyl-L-methionine</keyword>
<dbReference type="PROSITE" id="PS51683">
    <property type="entry name" value="SAM_OMT_II"/>
    <property type="match status" value="1"/>
</dbReference>
<dbReference type="InterPro" id="IPR016461">
    <property type="entry name" value="COMT-like"/>
</dbReference>
<dbReference type="GO" id="GO:0046983">
    <property type="term" value="F:protein dimerization activity"/>
    <property type="evidence" value="ECO:0007669"/>
    <property type="project" value="InterPro"/>
</dbReference>
<comment type="similarity">
    <text evidence="1 10">Belongs to the peptidase M3 family.</text>
</comment>
<dbReference type="Gene3D" id="1.10.1370.10">
    <property type="entry name" value="Neurolysin, domain 3"/>
    <property type="match status" value="1"/>
</dbReference>
<dbReference type="InterPro" id="IPR012967">
    <property type="entry name" value="COMT_dimerisation"/>
</dbReference>
<dbReference type="Proteomes" id="UP000500953">
    <property type="component" value="Chromosome"/>
</dbReference>
<dbReference type="Gene3D" id="3.40.50.150">
    <property type="entry name" value="Vaccinia Virus protein VP39"/>
    <property type="match status" value="1"/>
</dbReference>
<sequence>MGRNDDTDSIRRLAGLATPMALRVAVTLGLPDRLLAQAISVDALAAELTVDPVALELLLGHLSTLGVVEQTSLGYRTTEYGANLCTDADNGLTELLHLNAAGGRAELAFVELAHSITTGRAAYPHRYGQDFWADLAEYPSLRESFDRQMTHRFRDQIPQIVTGFDWSRFPTIVDVGGGRGGLLAAILTAHPRIHGHLVDLEPTVTEARRTFTAHDLDNRTRVTAASFFDPLPPGADAYLLVDILHDWDDAHAHRILTRCTEAAHPAGRILVIEPIGDRRASTEFNLAMLAIFGGRERRIDEFRTLASPHGLTLTTITNLTDQRCLLEFRLVAAASLFRDRVSAMTSNPFFERSTLPYQLPPFAEIGVEHFLPAFERGMGDQLAEVSAITSGGEEATFADTVVALERSGALLNRVSTVFFTIVDADSSDETKAVEAEIAPRLAAHRDAIYLDSELFARIDSLYGRRGELGLDAEQLRLLEQYHVRFVRAGARLGAAEQARLRELNAELAAAATEFGHNLLAATNAAALVVHTAEELAGLEPTAVAAAAENARSLGYEGAWALSLQNVSNQPILAELADRDVRRRVMTASLGRGASAGGRNNRLAVRIAALRAERAALLGYPDHATYTVEDQTAKTPEAVEEMLGRLVAPAVANAQREAAELTAAMRAGGDADAELRSWDWQFWSEKVRAERFSIDTEALRPYLELERVLRDGVFFAAENVYGITVRERADLVGYHPEVRIFEVFDADGTELGLFLADFFARPSKRGGAWMNEIVSQSGLLETRPVVINVLNIVKPPEGEPALLTWDNVRTLFHEFGHALHGLFSNVRYPFFAGTEVPRDFVEFPSQVNEMWMVQPEVLANYARHIDTGEPMPTELVERMVAAEKFGTGFRTVESLAAALLDWSWHRVGADALAGVDADAFEEQALRKAGLALEAIPPRYRTGYFAHIFAGDYSAGYYSYLWSEVLDADTVDWFNDGTAPIREKGEAFRRELLSRGGSVDPLAAFESFRGRGPEIEPLLVRRGLTN</sequence>
<dbReference type="RefSeq" id="WP_194251578.1">
    <property type="nucleotide sequence ID" value="NZ_CP046173.1"/>
</dbReference>
<dbReference type="PANTHER" id="PTHR43660">
    <property type="entry name" value="DIPEPTIDYL CARBOXYPEPTIDASE"/>
    <property type="match status" value="1"/>
</dbReference>
<feature type="domain" description="O-methyltransferase C-terminal" evidence="11">
    <location>
        <begin position="109"/>
        <end position="310"/>
    </location>
</feature>
<dbReference type="EMBL" id="CP046173">
    <property type="protein sequence ID" value="QIS22616.1"/>
    <property type="molecule type" value="Genomic_DNA"/>
</dbReference>
<comment type="cofactor">
    <cofactor evidence="10">
        <name>Zn(2+)</name>
        <dbReference type="ChEBI" id="CHEBI:29105"/>
    </cofactor>
    <text evidence="10">Binds 1 zinc ion.</text>
</comment>
<organism evidence="14 15">
    <name type="scientific">Nocardia terpenica</name>
    <dbReference type="NCBI Taxonomy" id="455432"/>
    <lineage>
        <taxon>Bacteria</taxon>
        <taxon>Bacillati</taxon>
        <taxon>Actinomycetota</taxon>
        <taxon>Actinomycetes</taxon>
        <taxon>Mycobacteriales</taxon>
        <taxon>Nocardiaceae</taxon>
        <taxon>Nocardia</taxon>
    </lineage>
</organism>
<dbReference type="Pfam" id="PF00891">
    <property type="entry name" value="Methyltransf_2"/>
    <property type="match status" value="1"/>
</dbReference>
<dbReference type="CDD" id="cd06456">
    <property type="entry name" value="M3A_DCP"/>
    <property type="match status" value="1"/>
</dbReference>
<proteinExistence type="inferred from homology"/>
<keyword evidence="4" id="KW-0808">Transferase</keyword>
<dbReference type="InterPro" id="IPR001567">
    <property type="entry name" value="Pept_M3A_M3B_dom"/>
</dbReference>
<evidence type="ECO:0000256" key="9">
    <source>
        <dbReference type="ARBA" id="ARBA00023049"/>
    </source>
</evidence>
<dbReference type="Pfam" id="PF08100">
    <property type="entry name" value="Dimerisation"/>
    <property type="match status" value="1"/>
</dbReference>
<reference evidence="14 15" key="1">
    <citation type="journal article" date="2019" name="ACS Chem. Biol.">
        <title>Identification and Mobilization of a Cryptic Antibiotic Biosynthesis Gene Locus from a Human-Pathogenic Nocardia Isolate.</title>
        <authorList>
            <person name="Herisse M."/>
            <person name="Ishida K."/>
            <person name="Porter J.L."/>
            <person name="Howden B."/>
            <person name="Hertweck C."/>
            <person name="Stinear T.P."/>
            <person name="Pidot S.J."/>
        </authorList>
    </citation>
    <scope>NUCLEOTIDE SEQUENCE [LARGE SCALE GENOMIC DNA]</scope>
    <source>
        <strain evidence="14 15">AUSMDU00012715</strain>
    </source>
</reference>
<dbReference type="GO" id="GO:0004222">
    <property type="term" value="F:metalloendopeptidase activity"/>
    <property type="evidence" value="ECO:0007669"/>
    <property type="project" value="InterPro"/>
</dbReference>
<dbReference type="GO" id="GO:0006508">
    <property type="term" value="P:proteolysis"/>
    <property type="evidence" value="ECO:0007669"/>
    <property type="project" value="UniProtKB-KW"/>
</dbReference>
<keyword evidence="3 10" id="KW-0645">Protease</keyword>
<accession>A0A6G9ZBT7</accession>
<evidence type="ECO:0008006" key="16">
    <source>
        <dbReference type="Google" id="ProtNLM"/>
    </source>
</evidence>
<dbReference type="GO" id="GO:0032259">
    <property type="term" value="P:methylation"/>
    <property type="evidence" value="ECO:0007669"/>
    <property type="project" value="UniProtKB-KW"/>
</dbReference>
<dbReference type="InterPro" id="IPR036388">
    <property type="entry name" value="WH-like_DNA-bd_sf"/>
</dbReference>
<dbReference type="Pfam" id="PF01432">
    <property type="entry name" value="Peptidase_M3"/>
    <property type="match status" value="1"/>
</dbReference>
<evidence type="ECO:0000256" key="5">
    <source>
        <dbReference type="ARBA" id="ARBA00022691"/>
    </source>
</evidence>
<evidence type="ECO:0000256" key="1">
    <source>
        <dbReference type="ARBA" id="ARBA00006040"/>
    </source>
</evidence>
<evidence type="ECO:0000313" key="15">
    <source>
        <dbReference type="Proteomes" id="UP000500953"/>
    </source>
</evidence>
<dbReference type="SUPFAM" id="SSF46785">
    <property type="entry name" value="Winged helix' DNA-binding domain"/>
    <property type="match status" value="1"/>
</dbReference>
<dbReference type="InterPro" id="IPR001077">
    <property type="entry name" value="COMT_C"/>
</dbReference>
<evidence type="ECO:0000256" key="4">
    <source>
        <dbReference type="ARBA" id="ARBA00022679"/>
    </source>
</evidence>
<evidence type="ECO:0000256" key="8">
    <source>
        <dbReference type="ARBA" id="ARBA00022833"/>
    </source>
</evidence>
<evidence type="ECO:0000256" key="6">
    <source>
        <dbReference type="ARBA" id="ARBA00022723"/>
    </source>
</evidence>
<dbReference type="FunFam" id="3.40.390.10:FF:000009">
    <property type="entry name" value="Oligopeptidase A"/>
    <property type="match status" value="1"/>
</dbReference>
<keyword evidence="9 10" id="KW-0482">Metalloprotease</keyword>
<name>A0A6G9ZBT7_9NOCA</name>
<dbReference type="GO" id="GO:0004180">
    <property type="term" value="F:carboxypeptidase activity"/>
    <property type="evidence" value="ECO:0007669"/>
    <property type="project" value="TreeGrafter"/>
</dbReference>
<dbReference type="PANTHER" id="PTHR43660:SF1">
    <property type="entry name" value="DIPEPTIDYL CARBOXYPEPTIDASE"/>
    <property type="match status" value="1"/>
</dbReference>
<evidence type="ECO:0000256" key="3">
    <source>
        <dbReference type="ARBA" id="ARBA00022670"/>
    </source>
</evidence>
<dbReference type="Gene3D" id="1.10.10.10">
    <property type="entry name" value="Winged helix-like DNA-binding domain superfamily/Winged helix DNA-binding domain"/>
    <property type="match status" value="1"/>
</dbReference>
<dbReference type="SUPFAM" id="SSF55486">
    <property type="entry name" value="Metalloproteases ('zincins'), catalytic domain"/>
    <property type="match status" value="1"/>
</dbReference>
<evidence type="ECO:0000256" key="10">
    <source>
        <dbReference type="RuleBase" id="RU003435"/>
    </source>
</evidence>
<gene>
    <name evidence="14" type="ORF">F6W96_34040</name>
</gene>
<protein>
    <recommendedName>
        <fullName evidence="16">Peptidase M3A/M3B catalytic domain-containing protein</fullName>
    </recommendedName>
</protein>
<dbReference type="AlphaFoldDB" id="A0A6G9ZBT7"/>
<dbReference type="Gene3D" id="1.10.287.1350">
    <property type="match status" value="1"/>
</dbReference>
<keyword evidence="2" id="KW-0489">Methyltransferase</keyword>
<dbReference type="InterPro" id="IPR036390">
    <property type="entry name" value="WH_DNA-bd_sf"/>
</dbReference>
<keyword evidence="8 10" id="KW-0862">Zinc</keyword>
<keyword evidence="7 10" id="KW-0378">Hydrolase</keyword>
<evidence type="ECO:0000313" key="14">
    <source>
        <dbReference type="EMBL" id="QIS22616.1"/>
    </source>
</evidence>
<dbReference type="GO" id="GO:0046872">
    <property type="term" value="F:metal ion binding"/>
    <property type="evidence" value="ECO:0007669"/>
    <property type="project" value="UniProtKB-UniRule"/>
</dbReference>
<dbReference type="InterPro" id="IPR024079">
    <property type="entry name" value="MetalloPept_cat_dom_sf"/>
</dbReference>
<evidence type="ECO:0000259" key="13">
    <source>
        <dbReference type="Pfam" id="PF08100"/>
    </source>
</evidence>
<dbReference type="InterPro" id="IPR034005">
    <property type="entry name" value="M3A_DCP"/>
</dbReference>
<keyword evidence="6 10" id="KW-0479">Metal-binding</keyword>
<dbReference type="InterPro" id="IPR029063">
    <property type="entry name" value="SAM-dependent_MTases_sf"/>
</dbReference>